<proteinExistence type="predicted"/>
<reference evidence="3 5" key="2">
    <citation type="submission" date="2024-04" db="EMBL/GenBank/DDBJ databases">
        <title>Three lactobacilli isolated from voided urine samples from females with type 2 diabetes.</title>
        <authorList>
            <person name="Kula A."/>
            <person name="Stegman N."/>
            <person name="Putonti C."/>
        </authorList>
    </citation>
    <scope>NUCLEOTIDE SEQUENCE [LARGE SCALE GENOMIC DNA]</scope>
    <source>
        <strain evidence="3 5">1855</strain>
    </source>
</reference>
<keyword evidence="1" id="KW-0812">Transmembrane</keyword>
<protein>
    <submittedName>
        <fullName evidence="2">YfhO family protein</fullName>
    </submittedName>
</protein>
<evidence type="ECO:0000256" key="1">
    <source>
        <dbReference type="SAM" id="Phobius"/>
    </source>
</evidence>
<dbReference type="RefSeq" id="WP_006588221.1">
    <property type="nucleotide sequence ID" value="NZ_CATOUV010000001.1"/>
</dbReference>
<dbReference type="AlphaFoldDB" id="A0A5N1I6U3"/>
<comment type="caution">
    <text evidence="2">The sequence shown here is derived from an EMBL/GenBank/DDBJ whole genome shotgun (WGS) entry which is preliminary data.</text>
</comment>
<reference evidence="2 4" key="1">
    <citation type="submission" date="2019-09" db="EMBL/GenBank/DDBJ databases">
        <title>Draft genome sequence assemblies of isolates from the urinary tract.</title>
        <authorList>
            <person name="Mores C.R."/>
            <person name="Putonti C."/>
            <person name="Wolfe A.J."/>
        </authorList>
    </citation>
    <scope>NUCLEOTIDE SEQUENCE [LARGE SCALE GENOMIC DNA]</scope>
    <source>
        <strain evidence="2 4">UMB246</strain>
    </source>
</reference>
<dbReference type="Proteomes" id="UP001385848">
    <property type="component" value="Unassembled WGS sequence"/>
</dbReference>
<feature type="transmembrane region" description="Helical" evidence="1">
    <location>
        <begin position="831"/>
        <end position="850"/>
    </location>
</feature>
<dbReference type="InterPro" id="IPR018580">
    <property type="entry name" value="Uncharacterised_YfhO"/>
</dbReference>
<dbReference type="OrthoDB" id="9815466at2"/>
<feature type="transmembrane region" description="Helical" evidence="1">
    <location>
        <begin position="7"/>
        <end position="25"/>
    </location>
</feature>
<feature type="transmembrane region" description="Helical" evidence="1">
    <location>
        <begin position="287"/>
        <end position="305"/>
    </location>
</feature>
<feature type="transmembrane region" description="Helical" evidence="1">
    <location>
        <begin position="225"/>
        <end position="242"/>
    </location>
</feature>
<feature type="transmembrane region" description="Helical" evidence="1">
    <location>
        <begin position="345"/>
        <end position="363"/>
    </location>
</feature>
<evidence type="ECO:0000313" key="5">
    <source>
        <dbReference type="Proteomes" id="UP001385848"/>
    </source>
</evidence>
<dbReference type="KEGG" id="lje:BUE77_01395"/>
<keyword evidence="5" id="KW-1185">Reference proteome</keyword>
<name>A0A5N1I6U3_LACJE</name>
<dbReference type="GeneID" id="31742354"/>
<keyword evidence="1" id="KW-0472">Membrane</keyword>
<dbReference type="Pfam" id="PF09586">
    <property type="entry name" value="YfhO"/>
    <property type="match status" value="1"/>
</dbReference>
<keyword evidence="1" id="KW-1133">Transmembrane helix</keyword>
<evidence type="ECO:0000313" key="4">
    <source>
        <dbReference type="Proteomes" id="UP000327236"/>
    </source>
</evidence>
<dbReference type="PANTHER" id="PTHR38454">
    <property type="entry name" value="INTEGRAL MEMBRANE PROTEIN-RELATED"/>
    <property type="match status" value="1"/>
</dbReference>
<feature type="transmembrane region" description="Helical" evidence="1">
    <location>
        <begin position="375"/>
        <end position="394"/>
    </location>
</feature>
<evidence type="ECO:0000313" key="2">
    <source>
        <dbReference type="EMBL" id="KAA9320969.1"/>
    </source>
</evidence>
<evidence type="ECO:0000313" key="3">
    <source>
        <dbReference type="EMBL" id="MEL0565443.1"/>
    </source>
</evidence>
<gene>
    <name evidence="3" type="ORF">AAC431_05830</name>
    <name evidence="2" type="ORF">F6H94_07110</name>
</gene>
<dbReference type="Proteomes" id="UP000327236">
    <property type="component" value="Unassembled WGS sequence"/>
</dbReference>
<organism evidence="2 4">
    <name type="scientific">Lactobacillus jensenii</name>
    <dbReference type="NCBI Taxonomy" id="109790"/>
    <lineage>
        <taxon>Bacteria</taxon>
        <taxon>Bacillati</taxon>
        <taxon>Bacillota</taxon>
        <taxon>Bacilli</taxon>
        <taxon>Lactobacillales</taxon>
        <taxon>Lactobacillaceae</taxon>
        <taxon>Lactobacillus</taxon>
    </lineage>
</organism>
<feature type="transmembrane region" description="Helical" evidence="1">
    <location>
        <begin position="101"/>
        <end position="123"/>
    </location>
</feature>
<dbReference type="EMBL" id="VYWW01000035">
    <property type="protein sequence ID" value="KAA9320969.1"/>
    <property type="molecule type" value="Genomic_DNA"/>
</dbReference>
<feature type="transmembrane region" description="Helical" evidence="1">
    <location>
        <begin position="155"/>
        <end position="174"/>
    </location>
</feature>
<feature type="transmembrane region" description="Helical" evidence="1">
    <location>
        <begin position="180"/>
        <end position="213"/>
    </location>
</feature>
<dbReference type="EMBL" id="JBBVUL010000010">
    <property type="protein sequence ID" value="MEL0565443.1"/>
    <property type="molecule type" value="Genomic_DNA"/>
</dbReference>
<feature type="transmembrane region" description="Helical" evidence="1">
    <location>
        <begin position="400"/>
        <end position="420"/>
    </location>
</feature>
<feature type="transmembrane region" description="Helical" evidence="1">
    <location>
        <begin position="427"/>
        <end position="446"/>
    </location>
</feature>
<sequence length="854" mass="97056">MKLKKYPWLLAGIITAIIFLTITFFRHENVYAGGVITSGDLMTQYTSFFQYFRHVILGNHSDFAYSFSNGLGGSMIGNWAYYLLSPLNFIVLLFPASKITIALYTIIWIKVMLAAGSFCYAIQKLTKLTSTLAITVSISYALSSYTIFYMGNLMWLDAIIFLPLLILLTHKFAVGRQKPIYSIILAITILANYYTSYMIGLFLIAYFIYISFLKFKTWKRFLKNLAYFVLYSISGVLLTLFIELPTLLNLKETKLSTHYAITNYSIPKLLFNLPSNMLFGASNTQLPLIYTGSLVLLLTIAYFFNIHIQIREKLATLALLLFTCSGLLSNKLYVLWHAGQPPQSYPFRFAFILNFLFILVACYQLAKQQLTKRQVELTTIILGILFIISAYIRHKNSINLAWIISSVCWILIATVTYWFYTKKKINSIWLLIITILEISLNAIFSWHSVIPSSYENYTVETQNLINKLPATAKNSRLEKNFLINQNRGESYTFNYRGATVFSSNNDIKISNLYDDLGLQGLGYFYFYLTGTQLTDALFGIKTNIQTNRPNDTIPKFRNYGLREDLSQNPIWYKDSHNIAYKSETFPLAFAGYSYNNFIPISNNPLENQSKILNKLTNSNNNYFSKAIQGRISYQNAKISSNQQNISFKQIDTSKSTTLTFNYIATPNTSAYIILDKQIMTAEDGDSRASKLTINGKSFRSMPFSTQPIGIFVPASGKVTLTMTFKASTHNLTIIRPSLYLLNKKELWQTIKKAQNNKMNLTNWKGNSISGTVTIHKGQSLVTTIPYTNGWHAIVDGKSTPISKTLNSFIALNLPSGKHTINLYFEIPGLKLGIFLTILGALLLLIESIFIKKKQ</sequence>
<dbReference type="PANTHER" id="PTHR38454:SF1">
    <property type="entry name" value="INTEGRAL MEMBRANE PROTEIN"/>
    <property type="match status" value="1"/>
</dbReference>
<accession>A0A5N1I6U3</accession>
<feature type="transmembrane region" description="Helical" evidence="1">
    <location>
        <begin position="317"/>
        <end position="339"/>
    </location>
</feature>